<organism evidence="3 4">
    <name type="scientific">Candidatus Anaerobutyricum stercoripullorum</name>
    <dbReference type="NCBI Taxonomy" id="2838456"/>
    <lineage>
        <taxon>Bacteria</taxon>
        <taxon>Bacillati</taxon>
        <taxon>Bacillota</taxon>
        <taxon>Clostridia</taxon>
        <taxon>Lachnospirales</taxon>
        <taxon>Lachnospiraceae</taxon>
        <taxon>Anaerobutyricum</taxon>
    </lineage>
</organism>
<dbReference type="InterPro" id="IPR050469">
    <property type="entry name" value="Diguanylate_Cyclase"/>
</dbReference>
<reference evidence="3" key="2">
    <citation type="submission" date="2021-04" db="EMBL/GenBank/DDBJ databases">
        <authorList>
            <person name="Gilroy R."/>
        </authorList>
    </citation>
    <scope>NUCLEOTIDE SEQUENCE</scope>
    <source>
        <strain evidence="3">ChiSxjej3B15-1167</strain>
    </source>
</reference>
<keyword evidence="1" id="KW-0812">Transmembrane</keyword>
<feature type="transmembrane region" description="Helical" evidence="1">
    <location>
        <begin position="259"/>
        <end position="277"/>
    </location>
</feature>
<dbReference type="InterPro" id="IPR000160">
    <property type="entry name" value="GGDEF_dom"/>
</dbReference>
<dbReference type="PROSITE" id="PS50887">
    <property type="entry name" value="GGDEF"/>
    <property type="match status" value="1"/>
</dbReference>
<dbReference type="PANTHER" id="PTHR45138:SF24">
    <property type="entry name" value="DIGUANYLATE CYCLASE DGCC-RELATED"/>
    <property type="match status" value="1"/>
</dbReference>
<dbReference type="GO" id="GO:0052621">
    <property type="term" value="F:diguanylate cyclase activity"/>
    <property type="evidence" value="ECO:0007669"/>
    <property type="project" value="UniProtKB-EC"/>
</dbReference>
<gene>
    <name evidence="3" type="ORF">H9849_00780</name>
</gene>
<dbReference type="InterPro" id="IPR043128">
    <property type="entry name" value="Rev_trsase/Diguanyl_cyclase"/>
</dbReference>
<accession>A0A9D2BDI9</accession>
<feature type="transmembrane region" description="Helical" evidence="1">
    <location>
        <begin position="6"/>
        <end position="28"/>
    </location>
</feature>
<keyword evidence="3" id="KW-0548">Nucleotidyltransferase</keyword>
<dbReference type="Pfam" id="PF00990">
    <property type="entry name" value="GGDEF"/>
    <property type="match status" value="1"/>
</dbReference>
<dbReference type="Gene3D" id="3.30.70.270">
    <property type="match status" value="1"/>
</dbReference>
<feature type="transmembrane region" description="Helical" evidence="1">
    <location>
        <begin position="35"/>
        <end position="62"/>
    </location>
</feature>
<dbReference type="InterPro" id="IPR029787">
    <property type="entry name" value="Nucleotide_cyclase"/>
</dbReference>
<protein>
    <submittedName>
        <fullName evidence="3">Diguanylate cyclase</fullName>
        <ecNumber evidence="3">2.7.7.65</ecNumber>
    </submittedName>
</protein>
<reference evidence="3" key="1">
    <citation type="journal article" date="2021" name="PeerJ">
        <title>Extensive microbial diversity within the chicken gut microbiome revealed by metagenomics and culture.</title>
        <authorList>
            <person name="Gilroy R."/>
            <person name="Ravi A."/>
            <person name="Getino M."/>
            <person name="Pursley I."/>
            <person name="Horton D.L."/>
            <person name="Alikhan N.F."/>
            <person name="Baker D."/>
            <person name="Gharbi K."/>
            <person name="Hall N."/>
            <person name="Watson M."/>
            <person name="Adriaenssens E.M."/>
            <person name="Foster-Nyarko E."/>
            <person name="Jarju S."/>
            <person name="Secka A."/>
            <person name="Antonio M."/>
            <person name="Oren A."/>
            <person name="Chaudhuri R.R."/>
            <person name="La Ragione R."/>
            <person name="Hildebrand F."/>
            <person name="Pallen M.J."/>
        </authorList>
    </citation>
    <scope>NUCLEOTIDE SEQUENCE</scope>
    <source>
        <strain evidence="3">ChiSxjej3B15-1167</strain>
    </source>
</reference>
<sequence length="469" mass="52938">MENNLYMLLFFITIELFMSFSFLGYVHIEPLSLTFVYIPVLAAGCMLGPGQAAVVGAVFGLASMWKASAFYVGAGDAIFSPSMSGEPLSSLLLSVGARTLFGLVTGLLFYAARKCLHPFPWTVIVAVVGRVIHTVFVYGFMGVLFPASGYGLGNVLDDVRRWDYLPCTLITVAIVILCYFLRESEVFVSFLQRIDEVDRINFIILPRRRCRTVIFLLVLFSSFSVALYFTNRLETVMRQYDIVLSHEISFDIMHLQLQFLMGMLSLAILVILIIVIYQKNIDYRYYEARLDDLTGLFGRQQFFQLGERLLEYRRKGRGLRGKTPAGSDKRFIIRKVSLSQCNAYFIILDIDSFKNINDTYGHPVGDRIIATVAQNFRASFPGEHNIFGRLGGDEFVALILEPLTEEEVTQSLNAMKTRLVQADTGLMPITCSVGIISATEPCSLEEMYRKADRLLYEAKKNGKDQFIFA</sequence>
<evidence type="ECO:0000313" key="3">
    <source>
        <dbReference type="EMBL" id="HIX71532.1"/>
    </source>
</evidence>
<feature type="transmembrane region" description="Helical" evidence="1">
    <location>
        <begin position="212"/>
        <end position="230"/>
    </location>
</feature>
<dbReference type="CDD" id="cd01949">
    <property type="entry name" value="GGDEF"/>
    <property type="match status" value="1"/>
</dbReference>
<dbReference type="PANTHER" id="PTHR45138">
    <property type="entry name" value="REGULATORY COMPONENTS OF SENSORY TRANSDUCTION SYSTEM"/>
    <property type="match status" value="1"/>
</dbReference>
<feature type="transmembrane region" description="Helical" evidence="1">
    <location>
        <begin position="161"/>
        <end position="181"/>
    </location>
</feature>
<dbReference type="EC" id="2.7.7.65" evidence="3"/>
<name>A0A9D2BDI9_9FIRM</name>
<dbReference type="AlphaFoldDB" id="A0A9D2BDI9"/>
<dbReference type="Gene3D" id="1.10.1760.20">
    <property type="match status" value="1"/>
</dbReference>
<evidence type="ECO:0000313" key="4">
    <source>
        <dbReference type="Proteomes" id="UP000886805"/>
    </source>
</evidence>
<dbReference type="GO" id="GO:0005886">
    <property type="term" value="C:plasma membrane"/>
    <property type="evidence" value="ECO:0007669"/>
    <property type="project" value="TreeGrafter"/>
</dbReference>
<dbReference type="Proteomes" id="UP000886805">
    <property type="component" value="Unassembled WGS sequence"/>
</dbReference>
<proteinExistence type="predicted"/>
<dbReference type="NCBIfam" id="TIGR00254">
    <property type="entry name" value="GGDEF"/>
    <property type="match status" value="1"/>
</dbReference>
<comment type="caution">
    <text evidence="3">The sequence shown here is derived from an EMBL/GenBank/DDBJ whole genome shotgun (WGS) entry which is preliminary data.</text>
</comment>
<keyword evidence="3" id="KW-0808">Transferase</keyword>
<dbReference type="EMBL" id="DXEQ01000017">
    <property type="protein sequence ID" value="HIX71532.1"/>
    <property type="molecule type" value="Genomic_DNA"/>
</dbReference>
<feature type="transmembrane region" description="Helical" evidence="1">
    <location>
        <begin position="119"/>
        <end position="141"/>
    </location>
</feature>
<keyword evidence="1" id="KW-0472">Membrane</keyword>
<evidence type="ECO:0000259" key="2">
    <source>
        <dbReference type="PROSITE" id="PS50887"/>
    </source>
</evidence>
<dbReference type="SMART" id="SM00267">
    <property type="entry name" value="GGDEF"/>
    <property type="match status" value="1"/>
</dbReference>
<dbReference type="GO" id="GO:0043709">
    <property type="term" value="P:cell adhesion involved in single-species biofilm formation"/>
    <property type="evidence" value="ECO:0007669"/>
    <property type="project" value="TreeGrafter"/>
</dbReference>
<keyword evidence="1" id="KW-1133">Transmembrane helix</keyword>
<dbReference type="SUPFAM" id="SSF55073">
    <property type="entry name" value="Nucleotide cyclase"/>
    <property type="match status" value="1"/>
</dbReference>
<feature type="domain" description="GGDEF" evidence="2">
    <location>
        <begin position="341"/>
        <end position="469"/>
    </location>
</feature>
<evidence type="ECO:0000256" key="1">
    <source>
        <dbReference type="SAM" id="Phobius"/>
    </source>
</evidence>
<dbReference type="GO" id="GO:1902201">
    <property type="term" value="P:negative regulation of bacterial-type flagellum-dependent cell motility"/>
    <property type="evidence" value="ECO:0007669"/>
    <property type="project" value="TreeGrafter"/>
</dbReference>
<feature type="transmembrane region" description="Helical" evidence="1">
    <location>
        <begin position="91"/>
        <end position="112"/>
    </location>
</feature>